<sequence>MHRRGAKLVRILTGSSSSVLSITGRTITRPQVIALLLVEQDRRPLLLRMACKSCPFPRLPCGLLRAATETGAMWYPSEPAACGQWPCCCFRLVCQKIHPDRIVYPNRVCLLCRFPSSAGVLTEVTVTSAREDSRTAHC</sequence>
<gene>
    <name evidence="1" type="ORF">B0T16DRAFT_84194</name>
</gene>
<protein>
    <submittedName>
        <fullName evidence="1">Uncharacterized protein</fullName>
    </submittedName>
</protein>
<keyword evidence="2" id="KW-1185">Reference proteome</keyword>
<reference evidence="1" key="1">
    <citation type="submission" date="2023-06" db="EMBL/GenBank/DDBJ databases">
        <title>Genome-scale phylogeny and comparative genomics of the fungal order Sordariales.</title>
        <authorList>
            <consortium name="Lawrence Berkeley National Laboratory"/>
            <person name="Hensen N."/>
            <person name="Bonometti L."/>
            <person name="Westerberg I."/>
            <person name="Brannstrom I.O."/>
            <person name="Guillou S."/>
            <person name="Cros-Aarteil S."/>
            <person name="Calhoun S."/>
            <person name="Haridas S."/>
            <person name="Kuo A."/>
            <person name="Mondo S."/>
            <person name="Pangilinan J."/>
            <person name="Riley R."/>
            <person name="Labutti K."/>
            <person name="Andreopoulos B."/>
            <person name="Lipzen A."/>
            <person name="Chen C."/>
            <person name="Yanf M."/>
            <person name="Daum C."/>
            <person name="Ng V."/>
            <person name="Clum A."/>
            <person name="Steindorff A."/>
            <person name="Ohm R."/>
            <person name="Martin F."/>
            <person name="Silar P."/>
            <person name="Natvig D."/>
            <person name="Lalanne C."/>
            <person name="Gautier V."/>
            <person name="Ament-Velasquez S.L."/>
            <person name="Kruys A."/>
            <person name="Hutchinson M.I."/>
            <person name="Powell A.J."/>
            <person name="Barry K."/>
            <person name="Miller A.N."/>
            <person name="Grigoriev I.V."/>
            <person name="Debuchy R."/>
            <person name="Gladieux P."/>
            <person name="Thoren M.H."/>
            <person name="Johannesson H."/>
        </authorList>
    </citation>
    <scope>NUCLEOTIDE SEQUENCE</scope>
    <source>
        <strain evidence="1">SMH2532-1</strain>
    </source>
</reference>
<dbReference type="AlphaFoldDB" id="A0AA39YHL1"/>
<evidence type="ECO:0000313" key="2">
    <source>
        <dbReference type="Proteomes" id="UP001174936"/>
    </source>
</evidence>
<dbReference type="EMBL" id="JAULSV010000002">
    <property type="protein sequence ID" value="KAK0651656.1"/>
    <property type="molecule type" value="Genomic_DNA"/>
</dbReference>
<evidence type="ECO:0000313" key="1">
    <source>
        <dbReference type="EMBL" id="KAK0651656.1"/>
    </source>
</evidence>
<name>A0AA39YHL1_9PEZI</name>
<dbReference type="Proteomes" id="UP001174936">
    <property type="component" value="Unassembled WGS sequence"/>
</dbReference>
<comment type="caution">
    <text evidence="1">The sequence shown here is derived from an EMBL/GenBank/DDBJ whole genome shotgun (WGS) entry which is preliminary data.</text>
</comment>
<accession>A0AA39YHL1</accession>
<organism evidence="1 2">
    <name type="scientific">Cercophora newfieldiana</name>
    <dbReference type="NCBI Taxonomy" id="92897"/>
    <lineage>
        <taxon>Eukaryota</taxon>
        <taxon>Fungi</taxon>
        <taxon>Dikarya</taxon>
        <taxon>Ascomycota</taxon>
        <taxon>Pezizomycotina</taxon>
        <taxon>Sordariomycetes</taxon>
        <taxon>Sordariomycetidae</taxon>
        <taxon>Sordariales</taxon>
        <taxon>Lasiosphaeriaceae</taxon>
        <taxon>Cercophora</taxon>
    </lineage>
</organism>
<proteinExistence type="predicted"/>